<evidence type="ECO:0000256" key="9">
    <source>
        <dbReference type="ARBA" id="ARBA00047340"/>
    </source>
</evidence>
<dbReference type="PANTHER" id="PTHR43463">
    <property type="entry name" value="NICOTINATE-NUCLEOTIDE--DIMETHYLBENZIMIDAZOLE PHOSPHORIBOSYLTRANSFERASE"/>
    <property type="match status" value="1"/>
</dbReference>
<dbReference type="HAMAP" id="MF_00230">
    <property type="entry name" value="CobT"/>
    <property type="match status" value="1"/>
</dbReference>
<comment type="function">
    <text evidence="10">Catalyzes the synthesis of alpha-ribazole-5'-phosphate from nicotinate mononucleotide (NAMN) and 5,6-dimethylbenzimidazole (DMB).</text>
</comment>
<dbReference type="GO" id="GO:0009236">
    <property type="term" value="P:cobalamin biosynthetic process"/>
    <property type="evidence" value="ECO:0007669"/>
    <property type="project" value="UniProtKB-UniRule"/>
</dbReference>
<evidence type="ECO:0000256" key="7">
    <source>
        <dbReference type="ARBA" id="ARBA00022679"/>
    </source>
</evidence>
<protein>
    <recommendedName>
        <fullName evidence="4 10">Nicotinate-nucleotide--dimethylbenzimidazole phosphoribosyltransferase</fullName>
        <shortName evidence="10">NN:DBI PRT</shortName>
        <ecNumber evidence="3 10">2.4.2.21</ecNumber>
    </recommendedName>
    <alternativeName>
        <fullName evidence="8 10">N(1)-alpha-phosphoribosyltransferase</fullName>
    </alternativeName>
</protein>
<keyword evidence="6 10" id="KW-0328">Glycosyltransferase</keyword>
<dbReference type="EC" id="2.4.2.21" evidence="3 10"/>
<proteinExistence type="inferred from homology"/>
<evidence type="ECO:0000313" key="12">
    <source>
        <dbReference type="Proteomes" id="UP000280417"/>
    </source>
</evidence>
<dbReference type="NCBIfam" id="NF000996">
    <property type="entry name" value="PRK00105.1"/>
    <property type="match status" value="1"/>
</dbReference>
<evidence type="ECO:0000256" key="1">
    <source>
        <dbReference type="ARBA" id="ARBA00005049"/>
    </source>
</evidence>
<comment type="catalytic activity">
    <reaction evidence="9 10">
        <text>5,6-dimethylbenzimidazole + nicotinate beta-D-ribonucleotide = alpha-ribazole 5'-phosphate + nicotinate + H(+)</text>
        <dbReference type="Rhea" id="RHEA:11196"/>
        <dbReference type="ChEBI" id="CHEBI:15378"/>
        <dbReference type="ChEBI" id="CHEBI:15890"/>
        <dbReference type="ChEBI" id="CHEBI:32544"/>
        <dbReference type="ChEBI" id="CHEBI:57502"/>
        <dbReference type="ChEBI" id="CHEBI:57918"/>
        <dbReference type="EC" id="2.4.2.21"/>
    </reaction>
</comment>
<dbReference type="Gene3D" id="1.10.1610.10">
    <property type="match status" value="1"/>
</dbReference>
<dbReference type="Gene3D" id="3.40.50.10210">
    <property type="match status" value="1"/>
</dbReference>
<dbReference type="CDD" id="cd02439">
    <property type="entry name" value="DMB-PRT_CobT"/>
    <property type="match status" value="1"/>
</dbReference>
<evidence type="ECO:0000256" key="10">
    <source>
        <dbReference type="HAMAP-Rule" id="MF_00230"/>
    </source>
</evidence>
<dbReference type="AlphaFoldDB" id="A0A662DAB2"/>
<reference evidence="11 12" key="1">
    <citation type="submission" date="2018-06" db="EMBL/GenBank/DDBJ databases">
        <title>Extensive metabolic versatility and redundancy in microbially diverse, dynamic hydrothermal sediments.</title>
        <authorList>
            <person name="Dombrowski N."/>
            <person name="Teske A."/>
            <person name="Baker B.J."/>
        </authorList>
    </citation>
    <scope>NUCLEOTIDE SEQUENCE [LARGE SCALE GENOMIC DNA]</scope>
    <source>
        <strain evidence="11">B3_G15</strain>
    </source>
</reference>
<organism evidence="11 12">
    <name type="scientific">Aerophobetes bacterium</name>
    <dbReference type="NCBI Taxonomy" id="2030807"/>
    <lineage>
        <taxon>Bacteria</taxon>
        <taxon>Candidatus Aerophobota</taxon>
    </lineage>
</organism>
<dbReference type="InterPro" id="IPR017846">
    <property type="entry name" value="Nict_dMeBzImd_PRibTrfase_bact"/>
</dbReference>
<dbReference type="GO" id="GO:0008939">
    <property type="term" value="F:nicotinate-nucleotide-dimethylbenzimidazole phosphoribosyltransferase activity"/>
    <property type="evidence" value="ECO:0007669"/>
    <property type="project" value="UniProtKB-UniRule"/>
</dbReference>
<evidence type="ECO:0000256" key="5">
    <source>
        <dbReference type="ARBA" id="ARBA00022573"/>
    </source>
</evidence>
<evidence type="ECO:0000256" key="3">
    <source>
        <dbReference type="ARBA" id="ARBA00011991"/>
    </source>
</evidence>
<gene>
    <name evidence="10 11" type="primary">cobT</name>
    <name evidence="11" type="ORF">DRJ04_08680</name>
</gene>
<dbReference type="SUPFAM" id="SSF52733">
    <property type="entry name" value="Nicotinate mononucleotide:5,6-dimethylbenzimidazole phosphoribosyltransferase (CobT)"/>
    <property type="match status" value="1"/>
</dbReference>
<comment type="similarity">
    <text evidence="2 10">Belongs to the CobT family.</text>
</comment>
<evidence type="ECO:0000256" key="2">
    <source>
        <dbReference type="ARBA" id="ARBA00007110"/>
    </source>
</evidence>
<dbReference type="InterPro" id="IPR036087">
    <property type="entry name" value="Nict_dMeBzImd_PRibTrfase_sf"/>
</dbReference>
<accession>A0A662DAB2</accession>
<comment type="pathway">
    <text evidence="1 10">Nucleoside biosynthesis; alpha-ribazole biosynthesis; alpha-ribazole from 5,6-dimethylbenzimidazole: step 1/2.</text>
</comment>
<dbReference type="UniPathway" id="UPA00061">
    <property type="reaction ID" value="UER00516"/>
</dbReference>
<dbReference type="EMBL" id="QMQA01000288">
    <property type="protein sequence ID" value="RLE11082.1"/>
    <property type="molecule type" value="Genomic_DNA"/>
</dbReference>
<dbReference type="FunFam" id="3.40.50.10210:FF:000001">
    <property type="entry name" value="Nicotinate-nucleotide--dimethylbenzimidazole phosphoribosyltransferase"/>
    <property type="match status" value="1"/>
</dbReference>
<name>A0A662DAB2_UNCAE</name>
<evidence type="ECO:0000256" key="4">
    <source>
        <dbReference type="ARBA" id="ARBA00015486"/>
    </source>
</evidence>
<evidence type="ECO:0000313" key="11">
    <source>
        <dbReference type="EMBL" id="RLE11082.1"/>
    </source>
</evidence>
<dbReference type="Proteomes" id="UP000280417">
    <property type="component" value="Unassembled WGS sequence"/>
</dbReference>
<dbReference type="PANTHER" id="PTHR43463:SF1">
    <property type="entry name" value="NICOTINATE-NUCLEOTIDE--DIMETHYLBENZIMIDAZOLE PHOSPHORIBOSYLTRANSFERASE"/>
    <property type="match status" value="1"/>
</dbReference>
<evidence type="ECO:0000256" key="6">
    <source>
        <dbReference type="ARBA" id="ARBA00022676"/>
    </source>
</evidence>
<dbReference type="InterPro" id="IPR023195">
    <property type="entry name" value="Nict_dMeBzImd_PRibTrfase_N"/>
</dbReference>
<dbReference type="InterPro" id="IPR003200">
    <property type="entry name" value="Nict_dMeBzImd_PRibTrfase"/>
</dbReference>
<keyword evidence="7 10" id="KW-0808">Transferase</keyword>
<dbReference type="Pfam" id="PF02277">
    <property type="entry name" value="DBI_PRT"/>
    <property type="match status" value="1"/>
</dbReference>
<dbReference type="NCBIfam" id="TIGR03160">
    <property type="entry name" value="cobT_DBIPRT"/>
    <property type="match status" value="1"/>
</dbReference>
<sequence length="348" mass="37330">MRKLSDYIAEVKPVSMDVLEEVQRRLDNQTKPQGSLGRLEELCRVMAMAQRTPHPKYERKIIFTMAADHGVVEEGVSAYPQSVTAQMVLNFIAGGAGVNVLAKHCGADVVVVDMGVASRIETDGYIDRKIDFGTRNFTKGPAMTLEQAEKSVVTGIELALDYDYDLLGTGDMGIGNTTASSAIGAVITGASVEEITGFGTGISEDGWRKKVNVIKRGIEVNKPDRDNPLDVLSKVGGFEIGGIAGLIIGAAIKKRVSVVDGFISTAGALIAASLCPYTKDYMVLSHRSAEKGHSIFYAYLGKEPILDLGLRLGEGTGSAIAMEVIDAAMHLYYEMATFEDAGVDRKVE</sequence>
<evidence type="ECO:0000256" key="8">
    <source>
        <dbReference type="ARBA" id="ARBA00030686"/>
    </source>
</evidence>
<feature type="active site" description="Proton acceptor" evidence="10">
    <location>
        <position position="314"/>
    </location>
</feature>
<comment type="caution">
    <text evidence="11">The sequence shown here is derived from an EMBL/GenBank/DDBJ whole genome shotgun (WGS) entry which is preliminary data.</text>
</comment>
<keyword evidence="5 10" id="KW-0169">Cobalamin biosynthesis</keyword>